<dbReference type="NCBIfam" id="TIGR02221">
    <property type="entry name" value="cas_TM1812"/>
    <property type="match status" value="1"/>
</dbReference>
<accession>A0A1W1WSB4</accession>
<sequence length="408" mass="48188">MKEKILISILGKGQYQKENQKYNYSLTSYKIEDKIIQSKLVGDALRRLYNPDKIFIVGTVESLWNLADEYIKDYEKVIIPFGKNSEEFWKIFEVLTSLDVDNSEIYFDITHGFRSLPLFISTILQFFKNFKNAEVKGVYYGIFEAKEENITPIVNMLPFIELNQWIESANIFKKYGDGREIAQLISKKIREHKGDEEYHPISSLANKFDIYTKSVGFAAADIYLETIKEIEEKLEKVENVPNDIKSFSFIIDELKKETKNFDFNLPKWQLYLILSDVLFHKNRYAQALTILRETLHYYIIEELNLLEQGYKIRDIDSSIGYILKYQQHFFKKEFIKLVEQIKDLRNLANHAFIGEKGGKKSLKKSIEHLQNYINQANKVLQEAPIIDKSNFKLFLLNELEKKKRKYHK</sequence>
<organism evidence="1 2">
    <name type="scientific">Nitratiruptor tergarcus DSM 16512</name>
    <dbReference type="NCBI Taxonomy" id="1069081"/>
    <lineage>
        <taxon>Bacteria</taxon>
        <taxon>Pseudomonadati</taxon>
        <taxon>Campylobacterota</taxon>
        <taxon>Epsilonproteobacteria</taxon>
        <taxon>Nautiliales</taxon>
        <taxon>Nitratiruptoraceae</taxon>
        <taxon>Nitratiruptor</taxon>
    </lineage>
</organism>
<dbReference type="STRING" id="1069081.SAMN05660197_1006"/>
<reference evidence="2" key="1">
    <citation type="submission" date="2017-04" db="EMBL/GenBank/DDBJ databases">
        <authorList>
            <person name="Varghese N."/>
            <person name="Submissions S."/>
        </authorList>
    </citation>
    <scope>NUCLEOTIDE SEQUENCE [LARGE SCALE GENOMIC DNA]</scope>
    <source>
        <strain evidence="2">DSM 16512</strain>
    </source>
</reference>
<gene>
    <name evidence="1" type="ORF">SAMN05660197_1006</name>
</gene>
<dbReference type="OrthoDB" id="9777703at2"/>
<dbReference type="InterPro" id="IPR011742">
    <property type="entry name" value="CRISPR-assoc_prot_TM1812"/>
</dbReference>
<dbReference type="InterPro" id="IPR013383">
    <property type="entry name" value="CRISPR-assoc_prot_DxTHG_CS"/>
</dbReference>
<dbReference type="Proteomes" id="UP000192602">
    <property type="component" value="Unassembled WGS sequence"/>
</dbReference>
<keyword evidence="2" id="KW-1185">Reference proteome</keyword>
<dbReference type="SUPFAM" id="SSF160980">
    <property type="entry name" value="SSO1389-like"/>
    <property type="match status" value="1"/>
</dbReference>
<dbReference type="NCBIfam" id="TIGR02549">
    <property type="entry name" value="CRISPR_DxTHG"/>
    <property type="match status" value="1"/>
</dbReference>
<evidence type="ECO:0000313" key="2">
    <source>
        <dbReference type="Proteomes" id="UP000192602"/>
    </source>
</evidence>
<dbReference type="RefSeq" id="WP_084275440.1">
    <property type="nucleotide sequence ID" value="NZ_AP026671.1"/>
</dbReference>
<dbReference type="EMBL" id="FWWZ01000001">
    <property type="protein sequence ID" value="SMC09201.1"/>
    <property type="molecule type" value="Genomic_DNA"/>
</dbReference>
<evidence type="ECO:0000313" key="1">
    <source>
        <dbReference type="EMBL" id="SMC09201.1"/>
    </source>
</evidence>
<name>A0A1W1WSB4_9BACT</name>
<dbReference type="AlphaFoldDB" id="A0A1W1WSB4"/>
<protein>
    <submittedName>
        <fullName evidence="1">CRISPR-associated protein, TM1812 family</fullName>
    </submittedName>
</protein>
<proteinExistence type="predicted"/>